<proteinExistence type="predicted"/>
<name>A0A6H1ZBI7_9ZZZZ</name>
<evidence type="ECO:0000313" key="2">
    <source>
        <dbReference type="EMBL" id="QJA44550.1"/>
    </source>
</evidence>
<gene>
    <name evidence="2" type="ORF">TM448A00111_0053</name>
    <name evidence="3" type="ORF">TM448B00196_0053</name>
</gene>
<feature type="compositionally biased region" description="Basic and acidic residues" evidence="1">
    <location>
        <begin position="529"/>
        <end position="540"/>
    </location>
</feature>
<dbReference type="InterPro" id="IPR037205">
    <property type="entry name" value="ChaB_sf"/>
</dbReference>
<evidence type="ECO:0000313" key="3">
    <source>
        <dbReference type="EMBL" id="QJH94266.1"/>
    </source>
</evidence>
<protein>
    <submittedName>
        <fullName evidence="2">Uncharacterized protein</fullName>
    </submittedName>
</protein>
<reference evidence="2" key="1">
    <citation type="submission" date="2020-03" db="EMBL/GenBank/DDBJ databases">
        <title>The deep terrestrial virosphere.</title>
        <authorList>
            <person name="Holmfeldt K."/>
            <person name="Nilsson E."/>
            <person name="Simone D."/>
            <person name="Lopez-Fernandez M."/>
            <person name="Wu X."/>
            <person name="de Brujin I."/>
            <person name="Lundin D."/>
            <person name="Andersson A."/>
            <person name="Bertilsson S."/>
            <person name="Dopson M."/>
        </authorList>
    </citation>
    <scope>NUCLEOTIDE SEQUENCE</scope>
    <source>
        <strain evidence="2">TM448A00111</strain>
        <strain evidence="3">TM448B00196</strain>
    </source>
</reference>
<evidence type="ECO:0000256" key="1">
    <source>
        <dbReference type="SAM" id="MobiDB-lite"/>
    </source>
</evidence>
<organism evidence="2">
    <name type="scientific">viral metagenome</name>
    <dbReference type="NCBI Taxonomy" id="1070528"/>
    <lineage>
        <taxon>unclassified sequences</taxon>
        <taxon>metagenomes</taxon>
        <taxon>organismal metagenomes</taxon>
    </lineage>
</organism>
<dbReference type="SUPFAM" id="SSF140376">
    <property type="entry name" value="ChaB-like"/>
    <property type="match status" value="1"/>
</dbReference>
<dbReference type="InterPro" id="IPR009317">
    <property type="entry name" value="ChaB"/>
</dbReference>
<dbReference type="Gene3D" id="1.10.1740.70">
    <property type="entry name" value="ChaB"/>
    <property type="match status" value="1"/>
</dbReference>
<dbReference type="Pfam" id="PF06150">
    <property type="entry name" value="ChaB"/>
    <property type="match status" value="1"/>
</dbReference>
<dbReference type="EMBL" id="MT143977">
    <property type="protein sequence ID" value="QJA44550.1"/>
    <property type="molecule type" value="Genomic_DNA"/>
</dbReference>
<accession>A0A6H1ZBI7</accession>
<dbReference type="AlphaFoldDB" id="A0A6H1ZBI7"/>
<feature type="region of interest" description="Disordered" evidence="1">
    <location>
        <begin position="511"/>
        <end position="548"/>
    </location>
</feature>
<feature type="compositionally biased region" description="Polar residues" evidence="1">
    <location>
        <begin position="517"/>
        <end position="528"/>
    </location>
</feature>
<sequence length="548" mass="60630">MPFKNLSDAANKLWESVYNSSKDKGDSEEIAAKKAWAAVSRAYKKVGDKWVKKSDVVLEFSMAITNAPYDKATGELRWKAVASDTNTDLYGERMDLGLYESFISNIQEEYPPPEAFKSLVTSDYWLGGMPYVSISHYPDLNGEAVPGIPKTLYVDGERFKAKGIFFDNPLGRACHRALNKDIQEKAPQDKRIRISIAFLDLAHRHGDGAIFERKSLDDFCPECVAGVGGKVYLKGYLVHLALTRSPVNPRTEMEVEKAMTTRKEDAATIIGEEEAEELEKKAALVGKSEALVIKADDETEVEPVEEPTEHEVPNVEVPKVEVQQVEVPKSEAVEEKMDAPMDMPYGGAISMTDAMAAQEAQKEMWRISDLWATFRDVVWNILDRADVEDKKGSLSSAVDEFKNALTAKSMLIEQPDSLFTKMRALYDNVVAARSLTTSEQEKRQAVQPALDEVGAAIVAELTTSQAEAPKEEGLDINQVKSLISESLAPISDQLAVIAASLARQSEPRQVIPVPRSMSPQAMRSLTQAQEKKLSPIDKLARRSVGLTD</sequence>
<dbReference type="EMBL" id="MT144598">
    <property type="protein sequence ID" value="QJH94266.1"/>
    <property type="molecule type" value="Genomic_DNA"/>
</dbReference>